<gene>
    <name evidence="6" type="ORF">GCM10010912_19650</name>
</gene>
<comment type="caution">
    <text evidence="6">The sequence shown here is derived from an EMBL/GenBank/DDBJ whole genome shotgun (WGS) entry which is preliminary data.</text>
</comment>
<evidence type="ECO:0000256" key="5">
    <source>
        <dbReference type="SAM" id="Phobius"/>
    </source>
</evidence>
<reference evidence="6" key="2">
    <citation type="submission" date="2020-09" db="EMBL/GenBank/DDBJ databases">
        <authorList>
            <person name="Sun Q."/>
            <person name="Zhou Y."/>
        </authorList>
    </citation>
    <scope>NUCLEOTIDE SEQUENCE</scope>
    <source>
        <strain evidence="6">CGMCC 1.16134</strain>
    </source>
</reference>
<evidence type="ECO:0000256" key="1">
    <source>
        <dbReference type="ARBA" id="ARBA00004141"/>
    </source>
</evidence>
<comment type="subcellular location">
    <subcellularLocation>
        <location evidence="1">Membrane</location>
        <topology evidence="1">Multi-pass membrane protein</topology>
    </subcellularLocation>
</comment>
<accession>A0A917C916</accession>
<evidence type="ECO:0000313" key="7">
    <source>
        <dbReference type="Proteomes" id="UP000637643"/>
    </source>
</evidence>
<dbReference type="AlphaFoldDB" id="A0A917C916"/>
<dbReference type="InterPro" id="IPR035906">
    <property type="entry name" value="MetI-like_sf"/>
</dbReference>
<dbReference type="SUPFAM" id="SSF161098">
    <property type="entry name" value="MetI-like"/>
    <property type="match status" value="1"/>
</dbReference>
<evidence type="ECO:0000256" key="3">
    <source>
        <dbReference type="ARBA" id="ARBA00022989"/>
    </source>
</evidence>
<dbReference type="GO" id="GO:0016020">
    <property type="term" value="C:membrane"/>
    <property type="evidence" value="ECO:0007669"/>
    <property type="project" value="UniProtKB-SubCell"/>
</dbReference>
<evidence type="ECO:0000256" key="4">
    <source>
        <dbReference type="ARBA" id="ARBA00023136"/>
    </source>
</evidence>
<keyword evidence="3 5" id="KW-1133">Transmembrane helix</keyword>
<protein>
    <recommendedName>
        <fullName evidence="8">Carbohydrate ABC transporter permease</fullName>
    </recommendedName>
</protein>
<keyword evidence="7" id="KW-1185">Reference proteome</keyword>
<sequence length="47" mass="5273">MTAQSQTAFRELVKYCAIVVATLPILMVYPFLQKYFVKGVYVGSIKG</sequence>
<feature type="transmembrane region" description="Helical" evidence="5">
    <location>
        <begin position="12"/>
        <end position="32"/>
    </location>
</feature>
<evidence type="ECO:0008006" key="8">
    <source>
        <dbReference type="Google" id="ProtNLM"/>
    </source>
</evidence>
<evidence type="ECO:0000256" key="2">
    <source>
        <dbReference type="ARBA" id="ARBA00022692"/>
    </source>
</evidence>
<proteinExistence type="predicted"/>
<evidence type="ECO:0000313" key="6">
    <source>
        <dbReference type="EMBL" id="GGF74444.1"/>
    </source>
</evidence>
<name>A0A917C916_9BACL</name>
<dbReference type="Gene3D" id="1.10.3720.10">
    <property type="entry name" value="MetI-like"/>
    <property type="match status" value="1"/>
</dbReference>
<keyword evidence="2 5" id="KW-0812">Transmembrane</keyword>
<reference evidence="6" key="1">
    <citation type="journal article" date="2014" name="Int. J. Syst. Evol. Microbiol.">
        <title>Complete genome sequence of Corynebacterium casei LMG S-19264T (=DSM 44701T), isolated from a smear-ripened cheese.</title>
        <authorList>
            <consortium name="US DOE Joint Genome Institute (JGI-PGF)"/>
            <person name="Walter F."/>
            <person name="Albersmeier A."/>
            <person name="Kalinowski J."/>
            <person name="Ruckert C."/>
        </authorList>
    </citation>
    <scope>NUCLEOTIDE SEQUENCE</scope>
    <source>
        <strain evidence="6">CGMCC 1.16134</strain>
    </source>
</reference>
<dbReference type="EMBL" id="BMKR01000006">
    <property type="protein sequence ID" value="GGF74444.1"/>
    <property type="molecule type" value="Genomic_DNA"/>
</dbReference>
<organism evidence="6 7">
    <name type="scientific">Paenibacillus albidus</name>
    <dbReference type="NCBI Taxonomy" id="2041023"/>
    <lineage>
        <taxon>Bacteria</taxon>
        <taxon>Bacillati</taxon>
        <taxon>Bacillota</taxon>
        <taxon>Bacilli</taxon>
        <taxon>Bacillales</taxon>
        <taxon>Paenibacillaceae</taxon>
        <taxon>Paenibacillus</taxon>
    </lineage>
</organism>
<dbReference type="Proteomes" id="UP000637643">
    <property type="component" value="Unassembled WGS sequence"/>
</dbReference>
<keyword evidence="4 5" id="KW-0472">Membrane</keyword>